<name>A0A078R7G0_PHOVU</name>
<evidence type="ECO:0000313" key="2">
    <source>
        <dbReference type="EMBL" id="KDS31348.1"/>
    </source>
</evidence>
<evidence type="ECO:0000313" key="3">
    <source>
        <dbReference type="Proteomes" id="UP000028134"/>
    </source>
</evidence>
<keyword evidence="1" id="KW-0812">Transmembrane</keyword>
<dbReference type="PATRIC" id="fig|1339350.3.peg.1919"/>
<dbReference type="EMBL" id="JNHI01000009">
    <property type="protein sequence ID" value="KDS31348.1"/>
    <property type="molecule type" value="Genomic_DNA"/>
</dbReference>
<comment type="caution">
    <text evidence="2">The sequence shown here is derived from an EMBL/GenBank/DDBJ whole genome shotgun (WGS) entry which is preliminary data.</text>
</comment>
<proteinExistence type="predicted"/>
<gene>
    <name evidence="2" type="ORF">M097_1994</name>
</gene>
<keyword evidence="1" id="KW-0472">Membrane</keyword>
<evidence type="ECO:0000256" key="1">
    <source>
        <dbReference type="SAM" id="Phobius"/>
    </source>
</evidence>
<organism evidence="2 3">
    <name type="scientific">Phocaeicola vulgatus str. 3775 SL</name>
    <name type="common">B</name>
    <name type="synonym">iv</name>
    <dbReference type="NCBI Taxonomy" id="1339350"/>
    <lineage>
        <taxon>Bacteria</taxon>
        <taxon>Pseudomonadati</taxon>
        <taxon>Bacteroidota</taxon>
        <taxon>Bacteroidia</taxon>
        <taxon>Bacteroidales</taxon>
        <taxon>Bacteroidaceae</taxon>
        <taxon>Phocaeicola</taxon>
    </lineage>
</organism>
<dbReference type="Proteomes" id="UP000028134">
    <property type="component" value="Unassembled WGS sequence"/>
</dbReference>
<protein>
    <submittedName>
        <fullName evidence="2">Putative membrane protein</fullName>
    </submittedName>
</protein>
<sequence length="59" mass="6632">MRIYFDIIFIVLNIIIFAVNFHFALESKSSKAYTYAILGMSFAIAAIVLLLSADLNQES</sequence>
<dbReference type="RefSeq" id="WP_005938107.1">
    <property type="nucleotide sequence ID" value="NZ_JNHI01000009.1"/>
</dbReference>
<dbReference type="AlphaFoldDB" id="A0A078R7G0"/>
<reference evidence="2 3" key="1">
    <citation type="submission" date="2014-04" db="EMBL/GenBank/DDBJ databases">
        <authorList>
            <person name="Sears C."/>
            <person name="Carroll K."/>
            <person name="Sack B.R."/>
            <person name="Qadri F."/>
            <person name="Myers L.L."/>
            <person name="Chung G.-T."/>
            <person name="Escheverria P."/>
            <person name="Fraser C.M."/>
            <person name="Sadzewicz L."/>
            <person name="Shefchek K.A."/>
            <person name="Tallon L."/>
            <person name="Das S.P."/>
            <person name="Daugherty S."/>
            <person name="Mongodin E.F."/>
        </authorList>
    </citation>
    <scope>NUCLEOTIDE SEQUENCE [LARGE SCALE GENOMIC DNA]</scope>
    <source>
        <strain evidence="3">3775 SL(B) 10 (iv)</strain>
    </source>
</reference>
<feature type="transmembrane region" description="Helical" evidence="1">
    <location>
        <begin position="6"/>
        <end position="25"/>
    </location>
</feature>
<feature type="transmembrane region" description="Helical" evidence="1">
    <location>
        <begin position="32"/>
        <end position="53"/>
    </location>
</feature>
<accession>A0A078R7G0</accession>
<dbReference type="GeneID" id="60063924"/>
<keyword evidence="1" id="KW-1133">Transmembrane helix</keyword>